<evidence type="ECO:0000313" key="2">
    <source>
        <dbReference type="Proteomes" id="UP000245720"/>
    </source>
</evidence>
<proteinExistence type="predicted"/>
<gene>
    <name evidence="1" type="ORF">IE37_01881</name>
</gene>
<organism evidence="1 2">
    <name type="scientific">Ruminococcus flavefaciens</name>
    <dbReference type="NCBI Taxonomy" id="1265"/>
    <lineage>
        <taxon>Bacteria</taxon>
        <taxon>Bacillati</taxon>
        <taxon>Bacillota</taxon>
        <taxon>Clostridia</taxon>
        <taxon>Eubacteriales</taxon>
        <taxon>Oscillospiraceae</taxon>
        <taxon>Ruminococcus</taxon>
    </lineage>
</organism>
<accession>A0A315XXH0</accession>
<name>A0A315XXH0_RUMFL</name>
<sequence>MIQSPTGSKVSDSSIYVADMINYAISNKKQIQFQYFEYNEKKDKILKHNGYIYEVSPTFYAWIFQFEGDIIIQSPQNAIDDFIKTAEIIIEVHKRKGTI</sequence>
<reference evidence="1 2" key="1">
    <citation type="submission" date="2018-05" db="EMBL/GenBank/DDBJ databases">
        <title>The Hungate 1000. A catalogue of reference genomes from the rumen microbiome.</title>
        <authorList>
            <person name="Kelly W."/>
        </authorList>
    </citation>
    <scope>NUCLEOTIDE SEQUENCE [LARGE SCALE GENOMIC DNA]</scope>
    <source>
        <strain evidence="1 2">SAb67</strain>
    </source>
</reference>
<dbReference type="EMBL" id="QGDI01000007">
    <property type="protein sequence ID" value="PWJ12191.1"/>
    <property type="molecule type" value="Genomic_DNA"/>
</dbReference>
<evidence type="ECO:0000313" key="1">
    <source>
        <dbReference type="EMBL" id="PWJ12191.1"/>
    </source>
</evidence>
<dbReference type="AlphaFoldDB" id="A0A315XXH0"/>
<evidence type="ECO:0008006" key="3">
    <source>
        <dbReference type="Google" id="ProtNLM"/>
    </source>
</evidence>
<dbReference type="Proteomes" id="UP000245720">
    <property type="component" value="Unassembled WGS sequence"/>
</dbReference>
<protein>
    <recommendedName>
        <fullName evidence="3">WYL domain-containing protein</fullName>
    </recommendedName>
</protein>
<comment type="caution">
    <text evidence="1">The sequence shown here is derived from an EMBL/GenBank/DDBJ whole genome shotgun (WGS) entry which is preliminary data.</text>
</comment>